<dbReference type="PANTHER" id="PTHR43527:SF2">
    <property type="entry name" value="4-DIPHOSPHOCYTIDYL-2-C-METHYL-D-ERYTHRITOL KINASE, CHLOROPLASTIC"/>
    <property type="match status" value="1"/>
</dbReference>
<dbReference type="HAMAP" id="MF_00061">
    <property type="entry name" value="IspE"/>
    <property type="match status" value="1"/>
</dbReference>
<dbReference type="SUPFAM" id="SSF55060">
    <property type="entry name" value="GHMP Kinase, C-terminal domain"/>
    <property type="match status" value="1"/>
</dbReference>
<evidence type="ECO:0000259" key="10">
    <source>
        <dbReference type="Pfam" id="PF00288"/>
    </source>
</evidence>
<feature type="active site" evidence="9">
    <location>
        <position position="16"/>
    </location>
</feature>
<evidence type="ECO:0000256" key="2">
    <source>
        <dbReference type="ARBA" id="ARBA00012052"/>
    </source>
</evidence>
<dbReference type="UniPathway" id="UPA00056">
    <property type="reaction ID" value="UER00094"/>
</dbReference>
<keyword evidence="4 9" id="KW-0808">Transferase</keyword>
<evidence type="ECO:0000259" key="11">
    <source>
        <dbReference type="Pfam" id="PF08544"/>
    </source>
</evidence>
<dbReference type="EMBL" id="SDKM01000009">
    <property type="protein sequence ID" value="RYP86913.1"/>
    <property type="molecule type" value="Genomic_DNA"/>
</dbReference>
<evidence type="ECO:0000256" key="1">
    <source>
        <dbReference type="ARBA" id="ARBA00009684"/>
    </source>
</evidence>
<accession>A0A4Q4ZFL6</accession>
<dbReference type="InterPro" id="IPR006204">
    <property type="entry name" value="GHMP_kinase_N_dom"/>
</dbReference>
<comment type="caution">
    <text evidence="12">The sequence shown here is derived from an EMBL/GenBank/DDBJ whole genome shotgun (WGS) entry which is preliminary data.</text>
</comment>
<dbReference type="Pfam" id="PF00288">
    <property type="entry name" value="GHMP_kinases_N"/>
    <property type="match status" value="1"/>
</dbReference>
<keyword evidence="5 9" id="KW-0547">Nucleotide-binding</keyword>
<dbReference type="InterPro" id="IPR014721">
    <property type="entry name" value="Ribsml_uS5_D2-typ_fold_subgr"/>
</dbReference>
<gene>
    <name evidence="9" type="primary">ispE</name>
    <name evidence="12" type="ORF">EKO23_08055</name>
</gene>
<dbReference type="Pfam" id="PF08544">
    <property type="entry name" value="GHMP_kinases_C"/>
    <property type="match status" value="1"/>
</dbReference>
<dbReference type="Gene3D" id="3.30.230.10">
    <property type="match status" value="1"/>
</dbReference>
<dbReference type="GO" id="GO:0005524">
    <property type="term" value="F:ATP binding"/>
    <property type="evidence" value="ECO:0007669"/>
    <property type="project" value="UniProtKB-UniRule"/>
</dbReference>
<dbReference type="OrthoDB" id="3173073at2"/>
<feature type="domain" description="GHMP kinase N-terminal" evidence="10">
    <location>
        <begin position="76"/>
        <end position="154"/>
    </location>
</feature>
<dbReference type="SUPFAM" id="SSF54211">
    <property type="entry name" value="Ribosomal protein S5 domain 2-like"/>
    <property type="match status" value="1"/>
</dbReference>
<feature type="binding site" evidence="9">
    <location>
        <begin position="104"/>
        <end position="114"/>
    </location>
    <ligand>
        <name>ATP</name>
        <dbReference type="ChEBI" id="CHEBI:30616"/>
    </ligand>
</feature>
<keyword evidence="9" id="KW-0414">Isoprene biosynthesis</keyword>
<dbReference type="AlphaFoldDB" id="A0A4Q4ZFL6"/>
<sequence>MTSLHETGVTVRAPAKINLHLGVGPVRPDGFHPLATAYQAISLFSTVTATPADDWAVTCTGQVGIDTAGVPLDDTNLALRAAKLLAREHGVDQPVALHLDKGIPVAGGLAGGSADGAAALLACSLLWDLSLPPARLLELAGELGSDVPFGLVGGSASGHGRGELVEPLEDHGRYDWVVLTFDTGMSTPAVYADFDVLHEGVEVPDPEIPPALVAALRAGDARALADAVGNDLQPASLRLRPQLAEPLRAGLDASAYAALVSGSGPTCLFLCGDPDHAASVAAALSPYGRALVCHGPVPGATVL</sequence>
<proteinExistence type="inferred from homology"/>
<dbReference type="InterPro" id="IPR013750">
    <property type="entry name" value="GHMP_kinase_C_dom"/>
</dbReference>
<comment type="function">
    <text evidence="9">Catalyzes the phosphorylation of the position 2 hydroxy group of 4-diphosphocytidyl-2C-methyl-D-erythritol.</text>
</comment>
<dbReference type="GO" id="GO:0019288">
    <property type="term" value="P:isopentenyl diphosphate biosynthetic process, methylerythritol 4-phosphate pathway"/>
    <property type="evidence" value="ECO:0007669"/>
    <property type="project" value="UniProtKB-UniRule"/>
</dbReference>
<dbReference type="EC" id="2.7.1.148" evidence="2 9"/>
<comment type="similarity">
    <text evidence="1 9">Belongs to the GHMP kinase family. IspE subfamily.</text>
</comment>
<feature type="domain" description="GHMP kinase C-terminal" evidence="11">
    <location>
        <begin position="213"/>
        <end position="285"/>
    </location>
</feature>
<dbReference type="Proteomes" id="UP000295198">
    <property type="component" value="Unassembled WGS sequence"/>
</dbReference>
<feature type="active site" evidence="9">
    <location>
        <position position="146"/>
    </location>
</feature>
<dbReference type="RefSeq" id="WP_134716005.1">
    <property type="nucleotide sequence ID" value="NZ_SDKM01000009.1"/>
</dbReference>
<evidence type="ECO:0000256" key="7">
    <source>
        <dbReference type="ARBA" id="ARBA00022840"/>
    </source>
</evidence>
<evidence type="ECO:0000256" key="5">
    <source>
        <dbReference type="ARBA" id="ARBA00022741"/>
    </source>
</evidence>
<name>A0A4Q4ZFL6_9ACTN</name>
<evidence type="ECO:0000313" key="12">
    <source>
        <dbReference type="EMBL" id="RYP86913.1"/>
    </source>
</evidence>
<dbReference type="NCBIfam" id="NF002870">
    <property type="entry name" value="PRK03188.1"/>
    <property type="match status" value="1"/>
</dbReference>
<keyword evidence="7 9" id="KW-0067">ATP-binding</keyword>
<dbReference type="InterPro" id="IPR020568">
    <property type="entry name" value="Ribosomal_Su5_D2-typ_SF"/>
</dbReference>
<evidence type="ECO:0000313" key="13">
    <source>
        <dbReference type="Proteomes" id="UP000295198"/>
    </source>
</evidence>
<organism evidence="12 13">
    <name type="scientific">Nocardioides guangzhouensis</name>
    <dbReference type="NCBI Taxonomy" id="2497878"/>
    <lineage>
        <taxon>Bacteria</taxon>
        <taxon>Bacillati</taxon>
        <taxon>Actinomycetota</taxon>
        <taxon>Actinomycetes</taxon>
        <taxon>Propionibacteriales</taxon>
        <taxon>Nocardioidaceae</taxon>
        <taxon>Nocardioides</taxon>
    </lineage>
</organism>
<dbReference type="GO" id="GO:0016114">
    <property type="term" value="P:terpenoid biosynthetic process"/>
    <property type="evidence" value="ECO:0007669"/>
    <property type="project" value="UniProtKB-UniRule"/>
</dbReference>
<dbReference type="InterPro" id="IPR004424">
    <property type="entry name" value="IspE"/>
</dbReference>
<comment type="catalytic activity">
    <reaction evidence="9">
        <text>4-CDP-2-C-methyl-D-erythritol + ATP = 4-CDP-2-C-methyl-D-erythritol 2-phosphate + ADP + H(+)</text>
        <dbReference type="Rhea" id="RHEA:18437"/>
        <dbReference type="ChEBI" id="CHEBI:15378"/>
        <dbReference type="ChEBI" id="CHEBI:30616"/>
        <dbReference type="ChEBI" id="CHEBI:57823"/>
        <dbReference type="ChEBI" id="CHEBI:57919"/>
        <dbReference type="ChEBI" id="CHEBI:456216"/>
        <dbReference type="EC" id="2.7.1.148"/>
    </reaction>
</comment>
<reference evidence="12 13" key="1">
    <citation type="submission" date="2019-01" db="EMBL/GenBank/DDBJ databases">
        <title>Nocardioides guangzhouensis sp. nov., an actinobacterium isolated from soil.</title>
        <authorList>
            <person name="Fu Y."/>
            <person name="Cai Y."/>
            <person name="Lin Z."/>
            <person name="Chen P."/>
        </authorList>
    </citation>
    <scope>NUCLEOTIDE SEQUENCE [LARGE SCALE GENOMIC DNA]</scope>
    <source>
        <strain evidence="12 13">130</strain>
    </source>
</reference>
<evidence type="ECO:0000256" key="4">
    <source>
        <dbReference type="ARBA" id="ARBA00022679"/>
    </source>
</evidence>
<protein>
    <recommendedName>
        <fullName evidence="3 9">4-diphosphocytidyl-2-C-methyl-D-erythritol kinase</fullName>
        <shortName evidence="9">CMK</shortName>
        <ecNumber evidence="2 9">2.7.1.148</ecNumber>
    </recommendedName>
    <alternativeName>
        <fullName evidence="8 9">4-(cytidine-5'-diphospho)-2-C-methyl-D-erythritol kinase</fullName>
    </alternativeName>
</protein>
<dbReference type="InterPro" id="IPR036554">
    <property type="entry name" value="GHMP_kinase_C_sf"/>
</dbReference>
<dbReference type="GO" id="GO:0050515">
    <property type="term" value="F:4-(cytidine 5'-diphospho)-2-C-methyl-D-erythritol kinase activity"/>
    <property type="evidence" value="ECO:0007669"/>
    <property type="project" value="UniProtKB-UniRule"/>
</dbReference>
<keyword evidence="6 9" id="KW-0418">Kinase</keyword>
<keyword evidence="13" id="KW-1185">Reference proteome</keyword>
<evidence type="ECO:0000256" key="3">
    <source>
        <dbReference type="ARBA" id="ARBA00017473"/>
    </source>
</evidence>
<evidence type="ECO:0000256" key="9">
    <source>
        <dbReference type="HAMAP-Rule" id="MF_00061"/>
    </source>
</evidence>
<dbReference type="NCBIfam" id="TIGR00154">
    <property type="entry name" value="ispE"/>
    <property type="match status" value="1"/>
</dbReference>
<dbReference type="PANTHER" id="PTHR43527">
    <property type="entry name" value="4-DIPHOSPHOCYTIDYL-2-C-METHYL-D-ERYTHRITOL KINASE, CHLOROPLASTIC"/>
    <property type="match status" value="1"/>
</dbReference>
<dbReference type="PIRSF" id="PIRSF010376">
    <property type="entry name" value="IspE"/>
    <property type="match status" value="1"/>
</dbReference>
<dbReference type="Gene3D" id="3.30.70.890">
    <property type="entry name" value="GHMP kinase, C-terminal domain"/>
    <property type="match status" value="1"/>
</dbReference>
<comment type="pathway">
    <text evidence="9">Isoprenoid biosynthesis; isopentenyl diphosphate biosynthesis via DXP pathway; isopentenyl diphosphate from 1-deoxy-D-xylulose 5-phosphate: step 3/6.</text>
</comment>
<evidence type="ECO:0000256" key="6">
    <source>
        <dbReference type="ARBA" id="ARBA00022777"/>
    </source>
</evidence>
<evidence type="ECO:0000256" key="8">
    <source>
        <dbReference type="ARBA" id="ARBA00032554"/>
    </source>
</evidence>